<dbReference type="Pfam" id="PF13460">
    <property type="entry name" value="NAD_binding_10"/>
    <property type="match status" value="1"/>
</dbReference>
<dbReference type="Gene3D" id="3.40.50.720">
    <property type="entry name" value="NAD(P)-binding Rossmann-like Domain"/>
    <property type="match status" value="1"/>
</dbReference>
<dbReference type="InterPro" id="IPR036291">
    <property type="entry name" value="NAD(P)-bd_dom_sf"/>
</dbReference>
<keyword evidence="3" id="KW-1185">Reference proteome</keyword>
<sequence length="496" mass="54855">MSVDDSTFMVSMNNTGGVPMRNCLVMGAAGYIGSYLVPHLQGLGYRVIAGARRPCRLPQGVEFRFADSLKPITLLPALANIDTVFYLVHAMGAGADFHRLEQQGVKNFAAAARAAGVRRIIYLGAIQPEQCNSRHLNSRRYCGELFRDSGVPTVELRSGIIIGPGSAAFEVMRDLVFNLPMMVTPKWVRSRTPPIALSNLLHYLGGLVEVEGVDGQVLNAVGPELLSYQQQLQKFAAHIGKRCPIIPIPFLSPKLSAWWLQFVTSVPQPVAKALVGGLKHDIPVDDGPLRALLPQTLLSFDEALAESLALEQKLGAEQQGEETPLGLRWRHPEYGFYDRTASGEAICLASPEVVWQVLQQLGGEQRYFYMNELWVVREWMDHLIGGPARTRGRTNPDRFVKGDMLDSWQILGVDEGRRLDLLFNMKAPGVGRLAFNILPEESGLTRIRVTAHWHPQGAWGLAYWLAMLPFHLFIFQGMTEAIARQAEAKAGIPVMG</sequence>
<evidence type="ECO:0000313" key="2">
    <source>
        <dbReference type="EMBL" id="EHI51399.1"/>
    </source>
</evidence>
<dbReference type="InterPro" id="IPR016040">
    <property type="entry name" value="NAD(P)-bd_dom"/>
</dbReference>
<dbReference type="Pfam" id="PF11066">
    <property type="entry name" value="DUF2867"/>
    <property type="match status" value="1"/>
</dbReference>
<name>A0ABN0DXH6_AERSS</name>
<feature type="domain" description="NAD(P)-binding" evidence="1">
    <location>
        <begin position="27"/>
        <end position="129"/>
    </location>
</feature>
<dbReference type="SUPFAM" id="SSF51735">
    <property type="entry name" value="NAD(P)-binding Rossmann-fold domains"/>
    <property type="match status" value="1"/>
</dbReference>
<dbReference type="EMBL" id="AGVO01000060">
    <property type="protein sequence ID" value="EHI51399.1"/>
    <property type="molecule type" value="Genomic_DNA"/>
</dbReference>
<dbReference type="SUPFAM" id="SSF55961">
    <property type="entry name" value="Bet v1-like"/>
    <property type="match status" value="1"/>
</dbReference>
<dbReference type="PANTHER" id="PTHR43162">
    <property type="match status" value="1"/>
</dbReference>
<dbReference type="InterPro" id="IPR021295">
    <property type="entry name" value="DUF2867"/>
</dbReference>
<dbReference type="InterPro" id="IPR051604">
    <property type="entry name" value="Ergot_Alk_Oxidoreductase"/>
</dbReference>
<comment type="caution">
    <text evidence="2">The sequence shown here is derived from an EMBL/GenBank/DDBJ whole genome shotgun (WGS) entry which is preliminary data.</text>
</comment>
<dbReference type="Proteomes" id="UP000006428">
    <property type="component" value="Unassembled WGS sequence"/>
</dbReference>
<dbReference type="PANTHER" id="PTHR43162:SF1">
    <property type="entry name" value="PRESTALK A DIFFERENTIATION PROTEIN A"/>
    <property type="match status" value="1"/>
</dbReference>
<evidence type="ECO:0000259" key="1">
    <source>
        <dbReference type="Pfam" id="PF13460"/>
    </source>
</evidence>
<accession>A0ABN0DXH6</accession>
<proteinExistence type="predicted"/>
<protein>
    <submittedName>
        <fullName evidence="2">Nucleoside-diphosphate-sugar epimerase</fullName>
    </submittedName>
</protein>
<reference evidence="2 3" key="1">
    <citation type="journal article" date="2012" name="Front. Microbiol.">
        <title>Draft Genome Sequence of the Virulent Strain 01-B526 of the Fish Pathogen Aeromonas salmonicida.</title>
        <authorList>
            <person name="Charette S.J."/>
            <person name="Brochu F."/>
            <person name="Boyle B."/>
            <person name="Filion G."/>
            <person name="Tanaka K.H."/>
            <person name="Derome N."/>
        </authorList>
    </citation>
    <scope>NUCLEOTIDE SEQUENCE [LARGE SCALE GENOMIC DNA]</scope>
    <source>
        <strain evidence="2 3">01-B526</strain>
    </source>
</reference>
<gene>
    <name evidence="2" type="ORF">IYQ_16734</name>
</gene>
<organism evidence="2 3">
    <name type="scientific">Aeromonas salmonicida subsp. salmonicida 01-B526</name>
    <dbReference type="NCBI Taxonomy" id="1076135"/>
    <lineage>
        <taxon>Bacteria</taxon>
        <taxon>Pseudomonadati</taxon>
        <taxon>Pseudomonadota</taxon>
        <taxon>Gammaproteobacteria</taxon>
        <taxon>Aeromonadales</taxon>
        <taxon>Aeromonadaceae</taxon>
        <taxon>Aeromonas</taxon>
    </lineage>
</organism>
<evidence type="ECO:0000313" key="3">
    <source>
        <dbReference type="Proteomes" id="UP000006428"/>
    </source>
</evidence>